<comment type="similarity">
    <text evidence="1">Belongs to the LysR transcriptional regulatory family.</text>
</comment>
<dbReference type="GO" id="GO:0005829">
    <property type="term" value="C:cytosol"/>
    <property type="evidence" value="ECO:0007669"/>
    <property type="project" value="TreeGrafter"/>
</dbReference>
<evidence type="ECO:0000256" key="4">
    <source>
        <dbReference type="ARBA" id="ARBA00023163"/>
    </source>
</evidence>
<dbReference type="InterPro" id="IPR036388">
    <property type="entry name" value="WH-like_DNA-bd_sf"/>
</dbReference>
<name>A0A1N7SIX6_9BURK</name>
<evidence type="ECO:0000259" key="5">
    <source>
        <dbReference type="PROSITE" id="PS50931"/>
    </source>
</evidence>
<evidence type="ECO:0000256" key="1">
    <source>
        <dbReference type="ARBA" id="ARBA00009437"/>
    </source>
</evidence>
<evidence type="ECO:0000256" key="2">
    <source>
        <dbReference type="ARBA" id="ARBA00023015"/>
    </source>
</evidence>
<gene>
    <name evidence="6" type="primary">cynR</name>
    <name evidence="6" type="ORF">BN2476_560121</name>
</gene>
<organism evidence="6 7">
    <name type="scientific">Paraburkholderia piptadeniae</name>
    <dbReference type="NCBI Taxonomy" id="1701573"/>
    <lineage>
        <taxon>Bacteria</taxon>
        <taxon>Pseudomonadati</taxon>
        <taxon>Pseudomonadota</taxon>
        <taxon>Betaproteobacteria</taxon>
        <taxon>Burkholderiales</taxon>
        <taxon>Burkholderiaceae</taxon>
        <taxon>Paraburkholderia</taxon>
    </lineage>
</organism>
<dbReference type="Pfam" id="PF03466">
    <property type="entry name" value="LysR_substrate"/>
    <property type="match status" value="1"/>
</dbReference>
<sequence>MLLRHIRYFLAVAEHRNFTRAAEALHVSQPTLSQQIRQLEDTLRTQLLDRSGRTVQLTDAGAAWARYAKLALQDLDAGMRAIHDVGELSRGNLRLAVTPTFTAYLVGPVIDRFHGAHPGIAIDIQEIPQDQIEAQLADGELDAGIAFEPVHALEIESQPLFRETLSLVVSRGHARATRRKPLAVKDFAKEPLVLLNKAFATRRYIDEYCARHRIRPQVAIEASSISSIVELVRRGQLATVLPDGIAREHGELHPVSLDPPLPARTAALLQRKDAYRTAASNAFVKVLVESFGRSRVNRA</sequence>
<dbReference type="EMBL" id="CYGY02000056">
    <property type="protein sequence ID" value="SIT47353.1"/>
    <property type="molecule type" value="Genomic_DNA"/>
</dbReference>
<dbReference type="InterPro" id="IPR036390">
    <property type="entry name" value="WH_DNA-bd_sf"/>
</dbReference>
<protein>
    <submittedName>
        <fullName evidence="6">DNA-binding transcriptional dual regulator</fullName>
    </submittedName>
</protein>
<dbReference type="Proteomes" id="UP000195569">
    <property type="component" value="Unassembled WGS sequence"/>
</dbReference>
<dbReference type="PROSITE" id="PS50931">
    <property type="entry name" value="HTH_LYSR"/>
    <property type="match status" value="1"/>
</dbReference>
<keyword evidence="2" id="KW-0805">Transcription regulation</keyword>
<dbReference type="AlphaFoldDB" id="A0A1N7SIX6"/>
<evidence type="ECO:0000313" key="6">
    <source>
        <dbReference type="EMBL" id="SIT47353.1"/>
    </source>
</evidence>
<reference evidence="6" key="1">
    <citation type="submission" date="2016-12" db="EMBL/GenBank/DDBJ databases">
        <authorList>
            <person name="Moulin L."/>
        </authorList>
    </citation>
    <scope>NUCLEOTIDE SEQUENCE [LARGE SCALE GENOMIC DNA]</scope>
    <source>
        <strain evidence="6">STM 7183</strain>
    </source>
</reference>
<dbReference type="Gene3D" id="3.40.190.290">
    <property type="match status" value="1"/>
</dbReference>
<dbReference type="RefSeq" id="WP_087737522.1">
    <property type="nucleotide sequence ID" value="NZ_CYGY02000056.1"/>
</dbReference>
<dbReference type="NCBIfam" id="NF008416">
    <property type="entry name" value="PRK11242.1"/>
    <property type="match status" value="1"/>
</dbReference>
<evidence type="ECO:0000313" key="7">
    <source>
        <dbReference type="Proteomes" id="UP000195569"/>
    </source>
</evidence>
<dbReference type="PANTHER" id="PTHR30419">
    <property type="entry name" value="HTH-TYPE TRANSCRIPTIONAL REGULATOR YBHD"/>
    <property type="match status" value="1"/>
</dbReference>
<keyword evidence="7" id="KW-1185">Reference proteome</keyword>
<dbReference type="InterPro" id="IPR000847">
    <property type="entry name" value="LysR_HTH_N"/>
</dbReference>
<dbReference type="GO" id="GO:0003677">
    <property type="term" value="F:DNA binding"/>
    <property type="evidence" value="ECO:0007669"/>
    <property type="project" value="UniProtKB-KW"/>
</dbReference>
<proteinExistence type="inferred from homology"/>
<accession>A0A1N7SIX6</accession>
<dbReference type="SUPFAM" id="SSF46785">
    <property type="entry name" value="Winged helix' DNA-binding domain"/>
    <property type="match status" value="1"/>
</dbReference>
<dbReference type="InterPro" id="IPR005119">
    <property type="entry name" value="LysR_subst-bd"/>
</dbReference>
<keyword evidence="4" id="KW-0804">Transcription</keyword>
<feature type="domain" description="HTH lysR-type" evidence="5">
    <location>
        <begin position="1"/>
        <end position="58"/>
    </location>
</feature>
<comment type="caution">
    <text evidence="6">The sequence shown here is derived from an EMBL/GenBank/DDBJ whole genome shotgun (WGS) entry which is preliminary data.</text>
</comment>
<evidence type="ECO:0000256" key="3">
    <source>
        <dbReference type="ARBA" id="ARBA00023125"/>
    </source>
</evidence>
<dbReference type="Gene3D" id="1.10.10.10">
    <property type="entry name" value="Winged helix-like DNA-binding domain superfamily/Winged helix DNA-binding domain"/>
    <property type="match status" value="1"/>
</dbReference>
<dbReference type="InterPro" id="IPR050950">
    <property type="entry name" value="HTH-type_LysR_regulators"/>
</dbReference>
<dbReference type="Pfam" id="PF00126">
    <property type="entry name" value="HTH_1"/>
    <property type="match status" value="1"/>
</dbReference>
<dbReference type="FunFam" id="1.10.10.10:FF:000001">
    <property type="entry name" value="LysR family transcriptional regulator"/>
    <property type="match status" value="1"/>
</dbReference>
<dbReference type="SUPFAM" id="SSF53850">
    <property type="entry name" value="Periplasmic binding protein-like II"/>
    <property type="match status" value="1"/>
</dbReference>
<dbReference type="GO" id="GO:0003700">
    <property type="term" value="F:DNA-binding transcription factor activity"/>
    <property type="evidence" value="ECO:0007669"/>
    <property type="project" value="InterPro"/>
</dbReference>
<dbReference type="OrthoDB" id="646694at2"/>
<keyword evidence="3 6" id="KW-0238">DNA-binding</keyword>
<dbReference type="PRINTS" id="PR00039">
    <property type="entry name" value="HTHLYSR"/>
</dbReference>